<keyword evidence="9" id="KW-1185">Reference proteome</keyword>
<dbReference type="GO" id="GO:0009249">
    <property type="term" value="P:protein lipoylation"/>
    <property type="evidence" value="ECO:0007669"/>
    <property type="project" value="UniProtKB-ARBA"/>
</dbReference>
<organism evidence="8 9">
    <name type="scientific">Candidatus Kurthia intestinigallinarum</name>
    <dbReference type="NCBI Taxonomy" id="1562256"/>
    <lineage>
        <taxon>Bacteria</taxon>
        <taxon>Bacillati</taxon>
        <taxon>Bacillota</taxon>
        <taxon>Bacilli</taxon>
        <taxon>Bacillales</taxon>
        <taxon>Caryophanaceae</taxon>
        <taxon>Kurthia</taxon>
    </lineage>
</organism>
<dbReference type="GO" id="GO:0016740">
    <property type="term" value="F:transferase activity"/>
    <property type="evidence" value="ECO:0007669"/>
    <property type="project" value="UniProtKB-ARBA"/>
</dbReference>
<dbReference type="OrthoDB" id="9807064at2"/>
<feature type="binding site" evidence="6">
    <location>
        <position position="189"/>
    </location>
    <ligand>
        <name>biotin</name>
        <dbReference type="ChEBI" id="CHEBI:57586"/>
    </ligand>
</feature>
<dbReference type="GO" id="GO:0005737">
    <property type="term" value="C:cytoplasm"/>
    <property type="evidence" value="ECO:0007669"/>
    <property type="project" value="TreeGrafter"/>
</dbReference>
<evidence type="ECO:0000256" key="6">
    <source>
        <dbReference type="HAMAP-Rule" id="MF_00978"/>
    </source>
</evidence>
<dbReference type="CDD" id="cd16442">
    <property type="entry name" value="BPL"/>
    <property type="match status" value="1"/>
</dbReference>
<comment type="catalytic activity">
    <reaction evidence="6">
        <text>biotin + L-lysyl-[protein] + ATP = N(6)-biotinyl-L-lysyl-[protein] + AMP + diphosphate + H(+)</text>
        <dbReference type="Rhea" id="RHEA:11756"/>
        <dbReference type="Rhea" id="RHEA-COMP:9752"/>
        <dbReference type="Rhea" id="RHEA-COMP:10505"/>
        <dbReference type="ChEBI" id="CHEBI:15378"/>
        <dbReference type="ChEBI" id="CHEBI:29969"/>
        <dbReference type="ChEBI" id="CHEBI:30616"/>
        <dbReference type="ChEBI" id="CHEBI:33019"/>
        <dbReference type="ChEBI" id="CHEBI:57586"/>
        <dbReference type="ChEBI" id="CHEBI:83144"/>
        <dbReference type="ChEBI" id="CHEBI:456215"/>
        <dbReference type="EC" id="6.3.4.15"/>
    </reaction>
</comment>
<feature type="binding site" evidence="6">
    <location>
        <begin position="122"/>
        <end position="124"/>
    </location>
    <ligand>
        <name>biotin</name>
        <dbReference type="ChEBI" id="CHEBI:57586"/>
    </ligand>
</feature>
<dbReference type="SUPFAM" id="SSF55681">
    <property type="entry name" value="Class II aaRS and biotin synthetases"/>
    <property type="match status" value="1"/>
</dbReference>
<evidence type="ECO:0000313" key="9">
    <source>
        <dbReference type="Proteomes" id="UP000288623"/>
    </source>
</evidence>
<feature type="binding site" evidence="6">
    <location>
        <position position="118"/>
    </location>
    <ligand>
        <name>biotin</name>
        <dbReference type="ChEBI" id="CHEBI:57586"/>
    </ligand>
</feature>
<keyword evidence="4 6" id="KW-0238">DNA-binding</keyword>
<dbReference type="InterPro" id="IPR003142">
    <property type="entry name" value="BPL_C"/>
</dbReference>
<feature type="domain" description="BPL/LPL catalytic" evidence="7">
    <location>
        <begin position="71"/>
        <end position="262"/>
    </location>
</feature>
<dbReference type="GO" id="GO:0005524">
    <property type="term" value="F:ATP binding"/>
    <property type="evidence" value="ECO:0007669"/>
    <property type="project" value="UniProtKB-UniRule"/>
</dbReference>
<comment type="function">
    <text evidence="6">Acts both as a biotin--[acetyl-CoA-carboxylase] ligase and a repressor.</text>
</comment>
<gene>
    <name evidence="6" type="primary">birA</name>
    <name evidence="8" type="ORF">QI30_09495</name>
</gene>
<accession>A0A433RSN4</accession>
<dbReference type="Gene3D" id="1.10.10.10">
    <property type="entry name" value="Winged helix-like DNA-binding domain superfamily/Winged helix DNA-binding domain"/>
    <property type="match status" value="1"/>
</dbReference>
<protein>
    <recommendedName>
        <fullName evidence="6">Bifunctional ligase/repressor BirA</fullName>
    </recommendedName>
    <alternativeName>
        <fullName evidence="6">Biotin--[acetyl-CoA-carboxylase] ligase</fullName>
        <ecNumber evidence="6">6.3.4.15</ecNumber>
    </alternativeName>
    <alternativeName>
        <fullName evidence="6">Biotin--protein ligase</fullName>
    </alternativeName>
    <alternativeName>
        <fullName evidence="6">Biotin-[acetyl-CoA carboxylase] synthetase</fullName>
    </alternativeName>
</protein>
<sequence>MSGNFKYELLKRLQAAGNEPLSGQQIADELNISRTAIWKHINQLKEEGYEIETIRKKGYILKQAANNLDPAKIKALLETTHFGHTIFYEEVLDSTQPTAHRLAQEGAKEGTLVICEEQTAGRGRMMREWQSQKGKGIWMSVILRPDVPTHKAPQFTLVAAVAVARGIEDVTGVRPAIKWPNDLLINGLKCTGILTEMQSEPDLVNALIMGIGINVNHEQQDFPEEIQGIATSLKLQAGKEIDRAELTARILFYLERYSAEYVIEGFENIKKQWESYSCTLGQRIKATTLRDVLIGEAVEITDDGVLKIKLDNGEIKGVYSADISLEP</sequence>
<dbReference type="InterPro" id="IPR013196">
    <property type="entry name" value="HTH_11"/>
</dbReference>
<dbReference type="RefSeq" id="WP_020189627.1">
    <property type="nucleotide sequence ID" value="NZ_JTFC01000031.1"/>
</dbReference>
<dbReference type="SUPFAM" id="SSF46785">
    <property type="entry name" value="Winged helix' DNA-binding domain"/>
    <property type="match status" value="1"/>
</dbReference>
<dbReference type="CDD" id="cd00090">
    <property type="entry name" value="HTH_ARSR"/>
    <property type="match status" value="1"/>
</dbReference>
<evidence type="ECO:0000256" key="4">
    <source>
        <dbReference type="ARBA" id="ARBA00023125"/>
    </source>
</evidence>
<reference evidence="8 9" key="1">
    <citation type="submission" date="2014-11" db="EMBL/GenBank/DDBJ databases">
        <title>Genome sequence and analysis of novel Kurthia sp.</title>
        <authorList>
            <person name="Lawson J.N."/>
            <person name="Gonzalez J.E."/>
            <person name="Rinauldi L."/>
            <person name="Xuan Z."/>
            <person name="Firman A."/>
            <person name="Shaddox L."/>
            <person name="Trudeau A."/>
            <person name="Shah S."/>
            <person name="Reiman D."/>
        </authorList>
    </citation>
    <scope>NUCLEOTIDE SEQUENCE [LARGE SCALE GENOMIC DNA]</scope>
    <source>
        <strain evidence="8 9">3B1D</strain>
    </source>
</reference>
<feature type="DNA-binding region" description="H-T-H motif" evidence="6">
    <location>
        <begin position="23"/>
        <end position="42"/>
    </location>
</feature>
<keyword evidence="6" id="KW-0805">Transcription regulation</keyword>
<dbReference type="Gene3D" id="3.30.930.10">
    <property type="entry name" value="Bira Bifunctional Protein, Domain 2"/>
    <property type="match status" value="1"/>
</dbReference>
<comment type="caution">
    <text evidence="8">The sequence shown here is derived from an EMBL/GenBank/DDBJ whole genome shotgun (WGS) entry which is preliminary data.</text>
</comment>
<evidence type="ECO:0000256" key="3">
    <source>
        <dbReference type="ARBA" id="ARBA00022840"/>
    </source>
</evidence>
<dbReference type="InterPro" id="IPR004408">
    <property type="entry name" value="Biotin_CoA_COase_ligase"/>
</dbReference>
<evidence type="ECO:0000259" key="7">
    <source>
        <dbReference type="PROSITE" id="PS51733"/>
    </source>
</evidence>
<dbReference type="Pfam" id="PF03099">
    <property type="entry name" value="BPL_LplA_LipB"/>
    <property type="match status" value="1"/>
</dbReference>
<dbReference type="EC" id="6.3.4.15" evidence="6"/>
<dbReference type="GO" id="GO:0004077">
    <property type="term" value="F:biotin--[biotin carboxyl-carrier protein] ligase activity"/>
    <property type="evidence" value="ECO:0007669"/>
    <property type="project" value="UniProtKB-UniRule"/>
</dbReference>
<dbReference type="InterPro" id="IPR045864">
    <property type="entry name" value="aa-tRNA-synth_II/BPL/LPL"/>
</dbReference>
<dbReference type="InterPro" id="IPR036390">
    <property type="entry name" value="WH_DNA-bd_sf"/>
</dbReference>
<proteinExistence type="inferred from homology"/>
<dbReference type="GO" id="GO:0006355">
    <property type="term" value="P:regulation of DNA-templated transcription"/>
    <property type="evidence" value="ECO:0007669"/>
    <property type="project" value="UniProtKB-UniRule"/>
</dbReference>
<dbReference type="SUPFAM" id="SSF50037">
    <property type="entry name" value="C-terminal domain of transcriptional repressors"/>
    <property type="match status" value="1"/>
</dbReference>
<evidence type="ECO:0000313" key="8">
    <source>
        <dbReference type="EMBL" id="RUS55175.1"/>
    </source>
</evidence>
<keyword evidence="6" id="KW-0678">Repressor</keyword>
<evidence type="ECO:0000256" key="1">
    <source>
        <dbReference type="ARBA" id="ARBA00022598"/>
    </source>
</evidence>
<dbReference type="Proteomes" id="UP000288623">
    <property type="component" value="Unassembled WGS sequence"/>
</dbReference>
<keyword evidence="2 6" id="KW-0547">Nucleotide-binding</keyword>
<dbReference type="PROSITE" id="PS51733">
    <property type="entry name" value="BPL_LPL_CATALYTIC"/>
    <property type="match status" value="1"/>
</dbReference>
<keyword evidence="6" id="KW-0804">Transcription</keyword>
<dbReference type="Pfam" id="PF08279">
    <property type="entry name" value="HTH_11"/>
    <property type="match status" value="1"/>
</dbReference>
<dbReference type="PANTHER" id="PTHR12835:SF5">
    <property type="entry name" value="BIOTIN--PROTEIN LIGASE"/>
    <property type="match status" value="1"/>
</dbReference>
<comment type="caution">
    <text evidence="6">Lacks conserved residue(s) required for the propagation of feature annotation.</text>
</comment>
<dbReference type="InterPro" id="IPR004143">
    <property type="entry name" value="BPL_LPL_catalytic"/>
</dbReference>
<dbReference type="HAMAP" id="MF_00978">
    <property type="entry name" value="Bifunct_BirA"/>
    <property type="match status" value="1"/>
</dbReference>
<keyword evidence="5 6" id="KW-0092">Biotin</keyword>
<dbReference type="EMBL" id="JTFC01000031">
    <property type="protein sequence ID" value="RUS55175.1"/>
    <property type="molecule type" value="Genomic_DNA"/>
</dbReference>
<dbReference type="AlphaFoldDB" id="A0A433RSN4"/>
<dbReference type="InterPro" id="IPR030855">
    <property type="entry name" value="Bifunct_BirA"/>
</dbReference>
<evidence type="ECO:0000256" key="2">
    <source>
        <dbReference type="ARBA" id="ARBA00022741"/>
    </source>
</evidence>
<comment type="similarity">
    <text evidence="6">Belongs to the biotin--protein ligase family.</text>
</comment>
<dbReference type="NCBIfam" id="TIGR00121">
    <property type="entry name" value="birA_ligase"/>
    <property type="match status" value="1"/>
</dbReference>
<dbReference type="PANTHER" id="PTHR12835">
    <property type="entry name" value="BIOTIN PROTEIN LIGASE"/>
    <property type="match status" value="1"/>
</dbReference>
<dbReference type="GO" id="GO:0003677">
    <property type="term" value="F:DNA binding"/>
    <property type="evidence" value="ECO:0007669"/>
    <property type="project" value="UniProtKB-UniRule"/>
</dbReference>
<dbReference type="Gene3D" id="2.30.30.100">
    <property type="match status" value="1"/>
</dbReference>
<keyword evidence="1 6" id="KW-0436">Ligase</keyword>
<dbReference type="InterPro" id="IPR008988">
    <property type="entry name" value="Transcriptional_repressor_C"/>
</dbReference>
<dbReference type="InterPro" id="IPR036388">
    <property type="entry name" value="WH-like_DNA-bd_sf"/>
</dbReference>
<dbReference type="InterPro" id="IPR011991">
    <property type="entry name" value="ArsR-like_HTH"/>
</dbReference>
<evidence type="ECO:0000256" key="5">
    <source>
        <dbReference type="ARBA" id="ARBA00023267"/>
    </source>
</evidence>
<name>A0A433RSN4_9BACL</name>
<keyword evidence="3 6" id="KW-0067">ATP-binding</keyword>
<dbReference type="Pfam" id="PF02237">
    <property type="entry name" value="BPL_C"/>
    <property type="match status" value="1"/>
</dbReference>